<accession>A0AA39XC08</accession>
<evidence type="ECO:0000256" key="1">
    <source>
        <dbReference type="SAM" id="MobiDB-lite"/>
    </source>
</evidence>
<gene>
    <name evidence="2" type="ORF">B0T17DRAFT_241305</name>
</gene>
<evidence type="ECO:0000313" key="2">
    <source>
        <dbReference type="EMBL" id="KAK0631134.1"/>
    </source>
</evidence>
<feature type="compositionally biased region" description="Basic and acidic residues" evidence="1">
    <location>
        <begin position="55"/>
        <end position="65"/>
    </location>
</feature>
<dbReference type="Proteomes" id="UP001174934">
    <property type="component" value="Unassembled WGS sequence"/>
</dbReference>
<proteinExistence type="predicted"/>
<dbReference type="EMBL" id="JAULSR010000002">
    <property type="protein sequence ID" value="KAK0631134.1"/>
    <property type="molecule type" value="Genomic_DNA"/>
</dbReference>
<reference evidence="2" key="1">
    <citation type="submission" date="2023-06" db="EMBL/GenBank/DDBJ databases">
        <title>Genome-scale phylogeny and comparative genomics of the fungal order Sordariales.</title>
        <authorList>
            <consortium name="Lawrence Berkeley National Laboratory"/>
            <person name="Hensen N."/>
            <person name="Bonometti L."/>
            <person name="Westerberg I."/>
            <person name="Brannstrom I.O."/>
            <person name="Guillou S."/>
            <person name="Cros-Aarteil S."/>
            <person name="Calhoun S."/>
            <person name="Haridas S."/>
            <person name="Kuo A."/>
            <person name="Mondo S."/>
            <person name="Pangilinan J."/>
            <person name="Riley R."/>
            <person name="LaButti K."/>
            <person name="Andreopoulos B."/>
            <person name="Lipzen A."/>
            <person name="Chen C."/>
            <person name="Yanf M."/>
            <person name="Daum C."/>
            <person name="Ng V."/>
            <person name="Clum A."/>
            <person name="Steindorff A."/>
            <person name="Ohm R."/>
            <person name="Martin F."/>
            <person name="Silar P."/>
            <person name="Natvig D."/>
            <person name="Lalanne C."/>
            <person name="Gautier V."/>
            <person name="Ament-velasquez S.L."/>
            <person name="Kruys A."/>
            <person name="Hutchinson M.I."/>
            <person name="Powell A.J."/>
            <person name="Barry K."/>
            <person name="Miller A.N."/>
            <person name="Grigoriev I.V."/>
            <person name="Debuchy R."/>
            <person name="Gladieux P."/>
            <person name="Thoren M.H."/>
            <person name="Johannesson H."/>
        </authorList>
    </citation>
    <scope>NUCLEOTIDE SEQUENCE</scope>
    <source>
        <strain evidence="2">SMH3391-2</strain>
    </source>
</reference>
<name>A0AA39XC08_9PEZI</name>
<dbReference type="AlphaFoldDB" id="A0AA39XC08"/>
<feature type="region of interest" description="Disordered" evidence="1">
    <location>
        <begin position="24"/>
        <end position="98"/>
    </location>
</feature>
<comment type="caution">
    <text evidence="2">The sequence shown here is derived from an EMBL/GenBank/DDBJ whole genome shotgun (WGS) entry which is preliminary data.</text>
</comment>
<sequence>MCEIERSSCNKFTTQDKKRTAITRAKMASNPKESFTQKAFDDELAKTRKQQQSEGDIKDNGENTKMHPPRGLKSSMHNPEAAATQPSKVTKETAEREV</sequence>
<evidence type="ECO:0000313" key="3">
    <source>
        <dbReference type="Proteomes" id="UP001174934"/>
    </source>
</evidence>
<feature type="compositionally biased region" description="Basic and acidic residues" evidence="1">
    <location>
        <begin position="89"/>
        <end position="98"/>
    </location>
</feature>
<protein>
    <submittedName>
        <fullName evidence="2">Uncharacterized protein</fullName>
    </submittedName>
</protein>
<organism evidence="2 3">
    <name type="scientific">Bombardia bombarda</name>
    <dbReference type="NCBI Taxonomy" id="252184"/>
    <lineage>
        <taxon>Eukaryota</taxon>
        <taxon>Fungi</taxon>
        <taxon>Dikarya</taxon>
        <taxon>Ascomycota</taxon>
        <taxon>Pezizomycotina</taxon>
        <taxon>Sordariomycetes</taxon>
        <taxon>Sordariomycetidae</taxon>
        <taxon>Sordariales</taxon>
        <taxon>Lasiosphaeriaceae</taxon>
        <taxon>Bombardia</taxon>
    </lineage>
</organism>
<keyword evidence="3" id="KW-1185">Reference proteome</keyword>